<dbReference type="SUPFAM" id="SSF81631">
    <property type="entry name" value="PAP/OAS1 substrate-binding domain"/>
    <property type="match status" value="1"/>
</dbReference>
<protein>
    <submittedName>
        <fullName evidence="1">Aminoglycoside 6-adenylyltransferase</fullName>
    </submittedName>
</protein>
<comment type="caution">
    <text evidence="1">The sequence shown here is derived from an EMBL/GenBank/DDBJ whole genome shotgun (WGS) entry which is preliminary data.</text>
</comment>
<sequence length="285" mass="33332">MSSDKFYQQIEQRFIKWGQEQADVHVAYVAGSRARLDHGADEYSDLDIQMYVDDPKRYLESNSWIENFGKLNTAIPFQNGGGGLEWLALFEGGYQVDFVIDSLTAFQVQSDKGVPLGWFLRGARVLLDKTGNAQRLIPEQFERSSSSAINEESFDFTVNMFWFLAIYLAKQILRNELWTVKLRDVECKQVLLQTVEWYEKLEHGEELDTWHAGRFIYEWVDDDIFTRLNGVFGRFDAADSWRALQETIDLYELMSRKLASHYQYTYPEALVTEVKQWIEEHGKIE</sequence>
<evidence type="ECO:0000313" key="1">
    <source>
        <dbReference type="EMBL" id="MDT2598599.1"/>
    </source>
</evidence>
<dbReference type="RefSeq" id="WP_311821132.1">
    <property type="nucleotide sequence ID" value="NZ_JARPYF010000001.1"/>
</dbReference>
<evidence type="ECO:0000313" key="2">
    <source>
        <dbReference type="Proteomes" id="UP001252875"/>
    </source>
</evidence>
<dbReference type="EMBL" id="JARPYI010000001">
    <property type="protein sequence ID" value="MDT2598599.1"/>
    <property type="molecule type" value="Genomic_DNA"/>
</dbReference>
<proteinExistence type="predicted"/>
<name>A0ABU3EUQ0_9ENTE</name>
<dbReference type="InterPro" id="IPR043519">
    <property type="entry name" value="NT_sf"/>
</dbReference>
<dbReference type="Gene3D" id="3.30.460.10">
    <property type="entry name" value="Beta Polymerase, domain 2"/>
    <property type="match status" value="1"/>
</dbReference>
<accession>A0ABU3EUQ0</accession>
<organism evidence="1 2">
    <name type="scientific">Enterococcus hulanensis</name>
    <dbReference type="NCBI Taxonomy" id="2559929"/>
    <lineage>
        <taxon>Bacteria</taxon>
        <taxon>Bacillati</taxon>
        <taxon>Bacillota</taxon>
        <taxon>Bacilli</taxon>
        <taxon>Lactobacillales</taxon>
        <taxon>Enterococcaceae</taxon>
        <taxon>Enterococcus</taxon>
    </lineage>
</organism>
<dbReference type="SUPFAM" id="SSF81301">
    <property type="entry name" value="Nucleotidyltransferase"/>
    <property type="match status" value="1"/>
</dbReference>
<dbReference type="Proteomes" id="UP001252875">
    <property type="component" value="Unassembled WGS sequence"/>
</dbReference>
<dbReference type="Gene3D" id="1.20.120.330">
    <property type="entry name" value="Nucleotidyltransferases domain 2"/>
    <property type="match status" value="1"/>
</dbReference>
<keyword evidence="2" id="KW-1185">Reference proteome</keyword>
<gene>
    <name evidence="1" type="ORF">P7D85_02360</name>
</gene>
<reference evidence="1 2" key="1">
    <citation type="submission" date="2023-03" db="EMBL/GenBank/DDBJ databases">
        <authorList>
            <person name="Shen W."/>
            <person name="Cai J."/>
        </authorList>
    </citation>
    <scope>NUCLEOTIDE SEQUENCE [LARGE SCALE GENOMIC DNA]</scope>
    <source>
        <strain evidence="1 2">D6-4</strain>
    </source>
</reference>
<dbReference type="Pfam" id="PF04439">
    <property type="entry name" value="Adenyl_transf"/>
    <property type="match status" value="1"/>
</dbReference>
<dbReference type="InterPro" id="IPR007530">
    <property type="entry name" value="Aminoglycoside_adenylylTfrase"/>
</dbReference>